<keyword evidence="2" id="KW-0479">Metal-binding</keyword>
<dbReference type="GeneID" id="127749203"/>
<evidence type="ECO:0000313" key="5">
    <source>
        <dbReference type="RefSeq" id="XP_052122433.1"/>
    </source>
</evidence>
<dbReference type="RefSeq" id="XP_052122433.1">
    <property type="nucleotide sequence ID" value="XM_052266473.1"/>
</dbReference>
<dbReference type="OrthoDB" id="6423901at2759"/>
<evidence type="ECO:0000256" key="1">
    <source>
        <dbReference type="ARBA" id="ARBA00001968"/>
    </source>
</evidence>
<proteinExistence type="predicted"/>
<evidence type="ECO:0000259" key="3">
    <source>
        <dbReference type="Pfam" id="PF13359"/>
    </source>
</evidence>
<dbReference type="InterPro" id="IPR027806">
    <property type="entry name" value="HARBI1_dom"/>
</dbReference>
<dbReference type="AlphaFoldDB" id="A0A9C6WZ56"/>
<dbReference type="PANTHER" id="PTHR23080">
    <property type="entry name" value="THAP DOMAIN PROTEIN"/>
    <property type="match status" value="1"/>
</dbReference>
<organism evidence="4 5">
    <name type="scientific">Frankliniella occidentalis</name>
    <name type="common">Western flower thrips</name>
    <name type="synonym">Euthrips occidentalis</name>
    <dbReference type="NCBI Taxonomy" id="133901"/>
    <lineage>
        <taxon>Eukaryota</taxon>
        <taxon>Metazoa</taxon>
        <taxon>Ecdysozoa</taxon>
        <taxon>Arthropoda</taxon>
        <taxon>Hexapoda</taxon>
        <taxon>Insecta</taxon>
        <taxon>Pterygota</taxon>
        <taxon>Neoptera</taxon>
        <taxon>Paraneoptera</taxon>
        <taxon>Thysanoptera</taxon>
        <taxon>Terebrantia</taxon>
        <taxon>Thripoidea</taxon>
        <taxon>Thripidae</taxon>
        <taxon>Frankliniella</taxon>
    </lineage>
</organism>
<feature type="domain" description="DDE Tnp4" evidence="3">
    <location>
        <begin position="41"/>
        <end position="200"/>
    </location>
</feature>
<reference evidence="5" key="1">
    <citation type="submission" date="2025-08" db="UniProtKB">
        <authorList>
            <consortium name="RefSeq"/>
        </authorList>
    </citation>
    <scope>IDENTIFICATION</scope>
    <source>
        <tissue evidence="5">Whole organism</tissue>
    </source>
</reference>
<keyword evidence="4" id="KW-1185">Reference proteome</keyword>
<accession>A0A9C6WZ56</accession>
<comment type="cofactor">
    <cofactor evidence="1">
        <name>a divalent metal cation</name>
        <dbReference type="ChEBI" id="CHEBI:60240"/>
    </cofactor>
</comment>
<dbReference type="Pfam" id="PF13359">
    <property type="entry name" value="DDE_Tnp_4"/>
    <property type="match status" value="1"/>
</dbReference>
<protein>
    <submittedName>
        <fullName evidence="5">Uncharacterized protein LOC127749203</fullName>
    </submittedName>
</protein>
<dbReference type="GO" id="GO:0046872">
    <property type="term" value="F:metal ion binding"/>
    <property type="evidence" value="ECO:0007669"/>
    <property type="project" value="UniProtKB-KW"/>
</dbReference>
<dbReference type="KEGG" id="foc:127749203"/>
<dbReference type="PANTHER" id="PTHR23080:SF141">
    <property type="entry name" value="TRANSPOSASE HELIX-TURN-HELIX DOMAIN-CONTAINING PROTEIN"/>
    <property type="match status" value="1"/>
</dbReference>
<sequence length="220" mass="24935">MTRHIYLTFKSMESHFFPTAAQQEKNKPKPFKPFQNLRIILDGAHFFTETPTNFEQQGNTYSLYKHHNTFVVVVGISCQGAVTFVSPAFEGNMSDKRAVLESGLLERLDEGDAVMTDRGFDIAGELLDIGVRLYKPPSLGDRNKLTGEEEILTKAIAAARIYVEHIIADIKDNRLLQGVIPLKLLPVISDLIYIAGYLCNFKLSRIHAYKKTKKNKFKKK</sequence>
<evidence type="ECO:0000313" key="4">
    <source>
        <dbReference type="Proteomes" id="UP000504606"/>
    </source>
</evidence>
<dbReference type="Proteomes" id="UP000504606">
    <property type="component" value="Unplaced"/>
</dbReference>
<evidence type="ECO:0000256" key="2">
    <source>
        <dbReference type="ARBA" id="ARBA00022723"/>
    </source>
</evidence>
<name>A0A9C6WZ56_FRAOC</name>
<gene>
    <name evidence="5" type="primary">LOC127749203</name>
</gene>